<dbReference type="AlphaFoldDB" id="A0A8H3FR52"/>
<comment type="caution">
    <text evidence="1">The sequence shown here is derived from an EMBL/GenBank/DDBJ whole genome shotgun (WGS) entry which is preliminary data.</text>
</comment>
<dbReference type="EMBL" id="CAJPDT010000058">
    <property type="protein sequence ID" value="CAF9930686.1"/>
    <property type="molecule type" value="Genomic_DNA"/>
</dbReference>
<protein>
    <submittedName>
        <fullName evidence="1">Uncharacterized protein</fullName>
    </submittedName>
</protein>
<organism evidence="1 2">
    <name type="scientific">Imshaugia aleurites</name>
    <dbReference type="NCBI Taxonomy" id="172621"/>
    <lineage>
        <taxon>Eukaryota</taxon>
        <taxon>Fungi</taxon>
        <taxon>Dikarya</taxon>
        <taxon>Ascomycota</taxon>
        <taxon>Pezizomycotina</taxon>
        <taxon>Lecanoromycetes</taxon>
        <taxon>OSLEUM clade</taxon>
        <taxon>Lecanoromycetidae</taxon>
        <taxon>Lecanorales</taxon>
        <taxon>Lecanorineae</taxon>
        <taxon>Parmeliaceae</taxon>
        <taxon>Imshaugia</taxon>
    </lineage>
</organism>
<evidence type="ECO:0000313" key="1">
    <source>
        <dbReference type="EMBL" id="CAF9930686.1"/>
    </source>
</evidence>
<gene>
    <name evidence="1" type="ORF">IMSHALPRED_008252</name>
</gene>
<name>A0A8H3FR52_9LECA</name>
<evidence type="ECO:0000313" key="2">
    <source>
        <dbReference type="Proteomes" id="UP000664534"/>
    </source>
</evidence>
<proteinExistence type="predicted"/>
<accession>A0A8H3FR52</accession>
<keyword evidence="2" id="KW-1185">Reference proteome</keyword>
<reference evidence="1" key="1">
    <citation type="submission" date="2021-03" db="EMBL/GenBank/DDBJ databases">
        <authorList>
            <person name="Tagirdzhanova G."/>
        </authorList>
    </citation>
    <scope>NUCLEOTIDE SEQUENCE</scope>
</reference>
<sequence length="96" mass="10287">MDYEVGRVHGMKAGFHQGEAYTFYASYDAGAIPLASLAEAQDCAAAADSVEQMVRTGETLVTDVQQRASPFATYALIDTLAGAPWRGIWRVMGGIL</sequence>
<dbReference type="Proteomes" id="UP000664534">
    <property type="component" value="Unassembled WGS sequence"/>
</dbReference>